<evidence type="ECO:0000259" key="1">
    <source>
        <dbReference type="PROSITE" id="PS50943"/>
    </source>
</evidence>
<dbReference type="EMBL" id="BOPC01000002">
    <property type="protein sequence ID" value="GIJ24979.1"/>
    <property type="molecule type" value="Genomic_DNA"/>
</dbReference>
<protein>
    <submittedName>
        <fullName evidence="2">Transcriptional regulator</fullName>
    </submittedName>
</protein>
<keyword evidence="3" id="KW-1185">Reference proteome</keyword>
<proteinExistence type="predicted"/>
<evidence type="ECO:0000313" key="3">
    <source>
        <dbReference type="Proteomes" id="UP000653076"/>
    </source>
</evidence>
<feature type="domain" description="HTH cro/C1-type" evidence="1">
    <location>
        <begin position="13"/>
        <end position="68"/>
    </location>
</feature>
<accession>A0ABQ4J496</accession>
<reference evidence="2 3" key="1">
    <citation type="submission" date="2021-01" db="EMBL/GenBank/DDBJ databases">
        <title>Whole genome shotgun sequence of Verrucosispora qiuiae NBRC 106684.</title>
        <authorList>
            <person name="Komaki H."/>
            <person name="Tamura T."/>
        </authorList>
    </citation>
    <scope>NUCLEOTIDE SEQUENCE [LARGE SCALE GENOMIC DNA]</scope>
    <source>
        <strain evidence="2 3">NBRC 106684</strain>
    </source>
</reference>
<dbReference type="Gene3D" id="1.10.260.40">
    <property type="entry name" value="lambda repressor-like DNA-binding domains"/>
    <property type="match status" value="1"/>
</dbReference>
<dbReference type="InterPro" id="IPR010982">
    <property type="entry name" value="Lambda_DNA-bd_dom_sf"/>
</dbReference>
<organism evidence="2 3">
    <name type="scientific">Micromonospora qiuiae</name>
    <dbReference type="NCBI Taxonomy" id="502268"/>
    <lineage>
        <taxon>Bacteria</taxon>
        <taxon>Bacillati</taxon>
        <taxon>Actinomycetota</taxon>
        <taxon>Actinomycetes</taxon>
        <taxon>Micromonosporales</taxon>
        <taxon>Micromonosporaceae</taxon>
        <taxon>Micromonospora</taxon>
    </lineage>
</organism>
<sequence>MTGRSELPIGRRVAQWRVRRRLTQQGLADRLGKSKSWVDKVERGARRLDRFSVIQDIAEVLRVEPAVLLGEHPPLAGGDVRDGLDGVRAALARYGVFRAQMRPVSTAELRRQVGHAWLSFQHGQYTQVVRALPSLLDAVQTRPVGEPVQAEPTVQAYRIASSVLVKLGEADLGWLTADRALVAAGGDAVLAGTATISLGQALRLAGRQRLALAATVVAAQRLTMAAKRPSRVPAGDRPTPSGRRAQEWAVGGTLLLQGALAAASCGESRQAEALLDWAEGVASRAEVADDPQRTSFGPVAVEMARVMVAVERGELAEAVTRHELVIRRDGWRRLPAEYRGAYLVDAARAYLFAGDLAGAGRMLVAADGIAPAEVRARPSTRTLLGELARGRPAPPGVARLATLVGLTR</sequence>
<name>A0ABQ4J496_9ACTN</name>
<dbReference type="RefSeq" id="WP_204031914.1">
    <property type="nucleotide sequence ID" value="NZ_BOPC01000002.1"/>
</dbReference>
<dbReference type="CDD" id="cd00093">
    <property type="entry name" value="HTH_XRE"/>
    <property type="match status" value="1"/>
</dbReference>
<dbReference type="SUPFAM" id="SSF47413">
    <property type="entry name" value="lambda repressor-like DNA-binding domains"/>
    <property type="match status" value="1"/>
</dbReference>
<dbReference type="Proteomes" id="UP000653076">
    <property type="component" value="Unassembled WGS sequence"/>
</dbReference>
<evidence type="ECO:0000313" key="2">
    <source>
        <dbReference type="EMBL" id="GIJ24979.1"/>
    </source>
</evidence>
<dbReference type="PROSITE" id="PS50943">
    <property type="entry name" value="HTH_CROC1"/>
    <property type="match status" value="1"/>
</dbReference>
<gene>
    <name evidence="2" type="ORF">Vqi01_01410</name>
</gene>
<dbReference type="SMART" id="SM00530">
    <property type="entry name" value="HTH_XRE"/>
    <property type="match status" value="1"/>
</dbReference>
<comment type="caution">
    <text evidence="2">The sequence shown here is derived from an EMBL/GenBank/DDBJ whole genome shotgun (WGS) entry which is preliminary data.</text>
</comment>
<dbReference type="Pfam" id="PF13560">
    <property type="entry name" value="HTH_31"/>
    <property type="match status" value="1"/>
</dbReference>
<dbReference type="InterPro" id="IPR001387">
    <property type="entry name" value="Cro/C1-type_HTH"/>
</dbReference>